<evidence type="ECO:0000256" key="1">
    <source>
        <dbReference type="SAM" id="Coils"/>
    </source>
</evidence>
<evidence type="ECO:0000313" key="2">
    <source>
        <dbReference type="EMBL" id="SVA26431.1"/>
    </source>
</evidence>
<dbReference type="AlphaFoldDB" id="A0A381UFB9"/>
<accession>A0A381UFB9</accession>
<name>A0A381UFB9_9ZZZZ</name>
<dbReference type="EMBL" id="UINC01006254">
    <property type="protein sequence ID" value="SVA26431.1"/>
    <property type="molecule type" value="Genomic_DNA"/>
</dbReference>
<organism evidence="2">
    <name type="scientific">marine metagenome</name>
    <dbReference type="NCBI Taxonomy" id="408172"/>
    <lineage>
        <taxon>unclassified sequences</taxon>
        <taxon>metagenomes</taxon>
        <taxon>ecological metagenomes</taxon>
    </lineage>
</organism>
<sequence length="90" mass="10751">MSKEGYRDILPTAPPQEEVQQVQYINSYPNNYIYHNPTELLRLQKEQLDKEVALQIQRMENEIQEEKQKKSIWKRLCLCISCIFCCCITL</sequence>
<protein>
    <submittedName>
        <fullName evidence="2">Uncharacterized protein</fullName>
    </submittedName>
</protein>
<proteinExistence type="predicted"/>
<reference evidence="2" key="1">
    <citation type="submission" date="2018-05" db="EMBL/GenBank/DDBJ databases">
        <authorList>
            <person name="Lanie J.A."/>
            <person name="Ng W.-L."/>
            <person name="Kazmierczak K.M."/>
            <person name="Andrzejewski T.M."/>
            <person name="Davidsen T.M."/>
            <person name="Wayne K.J."/>
            <person name="Tettelin H."/>
            <person name="Glass J.I."/>
            <person name="Rusch D."/>
            <person name="Podicherti R."/>
            <person name="Tsui H.-C.T."/>
            <person name="Winkler M.E."/>
        </authorList>
    </citation>
    <scope>NUCLEOTIDE SEQUENCE</scope>
</reference>
<gene>
    <name evidence="2" type="ORF">METZ01_LOCUS79285</name>
</gene>
<feature type="coiled-coil region" evidence="1">
    <location>
        <begin position="45"/>
        <end position="76"/>
    </location>
</feature>
<keyword evidence="1" id="KW-0175">Coiled coil</keyword>